<protein>
    <submittedName>
        <fullName evidence="3">Thioesterase</fullName>
    </submittedName>
</protein>
<proteinExistence type="inferred from homology"/>
<dbReference type="InterPro" id="IPR029058">
    <property type="entry name" value="AB_hydrolase_fold"/>
</dbReference>
<comment type="caution">
    <text evidence="3">The sequence shown here is derived from an EMBL/GenBank/DDBJ whole genome shotgun (WGS) entry which is preliminary data.</text>
</comment>
<evidence type="ECO:0000256" key="1">
    <source>
        <dbReference type="ARBA" id="ARBA00007169"/>
    </source>
</evidence>
<gene>
    <name evidence="3" type="ORF">AT727_08710</name>
</gene>
<dbReference type="EMBL" id="LOCK01000050">
    <property type="protein sequence ID" value="KTE89999.1"/>
    <property type="molecule type" value="Genomic_DNA"/>
</dbReference>
<evidence type="ECO:0000313" key="4">
    <source>
        <dbReference type="Proteomes" id="UP000054623"/>
    </source>
</evidence>
<dbReference type="GO" id="GO:0008610">
    <property type="term" value="P:lipid biosynthetic process"/>
    <property type="evidence" value="ECO:0007669"/>
    <property type="project" value="TreeGrafter"/>
</dbReference>
<dbReference type="Pfam" id="PF00975">
    <property type="entry name" value="Thioesterase"/>
    <property type="match status" value="1"/>
</dbReference>
<dbReference type="InterPro" id="IPR012223">
    <property type="entry name" value="TEII"/>
</dbReference>
<dbReference type="Gene3D" id="3.40.50.1820">
    <property type="entry name" value="alpha/beta hydrolase"/>
    <property type="match status" value="1"/>
</dbReference>
<sequence length="246" mass="27990">MMSNPYFVRTFKGAARNRLFLFPYAGGGASAFHSWQKHFTDTEILPAHYPGRETRIKERPLESLTLLVEELWAGMEPLLRDGTPYYLFGHSLGTKVAYELALLIQQRNLPCQPEGMIIAAGKAPCLKETHPIHQLDDAHFVREIGRFSATPPSILDSPELMSLFLPTLRADFRLDETYHRRVIEKVQCPILTLMGDQDPELTLDELLMWRNYTQGDFAVQTVAGAHMFILSNKEAVLRILQDYLGS</sequence>
<dbReference type="SUPFAM" id="SSF53474">
    <property type="entry name" value="alpha/beta-Hydrolases"/>
    <property type="match status" value="1"/>
</dbReference>
<dbReference type="AlphaFoldDB" id="A0A0W1JG03"/>
<accession>A0A0W1JG03</accession>
<dbReference type="PANTHER" id="PTHR11487">
    <property type="entry name" value="THIOESTERASE"/>
    <property type="match status" value="1"/>
</dbReference>
<name>A0A0W1JG03_DESHA</name>
<comment type="similarity">
    <text evidence="1">Belongs to the thioesterase family.</text>
</comment>
<evidence type="ECO:0000259" key="2">
    <source>
        <dbReference type="Pfam" id="PF00975"/>
    </source>
</evidence>
<dbReference type="PANTHER" id="PTHR11487:SF0">
    <property type="entry name" value="S-ACYL FATTY ACID SYNTHASE THIOESTERASE, MEDIUM CHAIN"/>
    <property type="match status" value="1"/>
</dbReference>
<dbReference type="OrthoDB" id="2213423at2"/>
<evidence type="ECO:0000313" key="3">
    <source>
        <dbReference type="EMBL" id="KTE89999.1"/>
    </source>
</evidence>
<feature type="domain" description="Thioesterase" evidence="2">
    <location>
        <begin position="18"/>
        <end position="242"/>
    </location>
</feature>
<reference evidence="3 4" key="1">
    <citation type="submission" date="2015-12" db="EMBL/GenBank/DDBJ databases">
        <title>Draft Genome Sequence of Desulfitobacterium hafniense Strain DH, a Sulfate-reducing Bacterium Isolated from Paddy Soils.</title>
        <authorList>
            <person name="Bao P."/>
            <person name="Zhang X."/>
            <person name="Li G."/>
        </authorList>
    </citation>
    <scope>NUCLEOTIDE SEQUENCE [LARGE SCALE GENOMIC DNA]</scope>
    <source>
        <strain evidence="3 4">DH</strain>
    </source>
</reference>
<dbReference type="Proteomes" id="UP000054623">
    <property type="component" value="Unassembled WGS sequence"/>
</dbReference>
<organism evidence="3 4">
    <name type="scientific">Desulfitobacterium hafniense</name>
    <name type="common">Desulfitobacterium frappieri</name>
    <dbReference type="NCBI Taxonomy" id="49338"/>
    <lineage>
        <taxon>Bacteria</taxon>
        <taxon>Bacillati</taxon>
        <taxon>Bacillota</taxon>
        <taxon>Clostridia</taxon>
        <taxon>Eubacteriales</taxon>
        <taxon>Desulfitobacteriaceae</taxon>
        <taxon>Desulfitobacterium</taxon>
    </lineage>
</organism>
<dbReference type="InterPro" id="IPR001031">
    <property type="entry name" value="Thioesterase"/>
</dbReference>